<reference evidence="12" key="1">
    <citation type="submission" date="2008-12" db="EMBL/GenBank/DDBJ databases">
        <title>Discrete shoot and root stem cell maintaining WUS/WOX5 functions are an evolutionary innovation of angiosperms.</title>
        <authorList>
            <person name="Nardmann J."/>
            <person name="Reisewitz P."/>
            <person name="Werr W."/>
        </authorList>
    </citation>
    <scope>NUCLEOTIDE SEQUENCE</scope>
    <source>
        <tissue evidence="12">Vegetative root apices</tissue>
    </source>
</reference>
<evidence type="ECO:0000256" key="8">
    <source>
        <dbReference type="ARBA" id="ARBA00024040"/>
    </source>
</evidence>
<dbReference type="PANTHER" id="PTHR45940:SF2">
    <property type="entry name" value="WUSCHEL-RELATED HOMEOBOX 1"/>
    <property type="match status" value="1"/>
</dbReference>
<accession>C3W871</accession>
<dbReference type="EMBL" id="FM882128">
    <property type="protein sequence ID" value="CAT02906.1"/>
    <property type="molecule type" value="mRNA"/>
</dbReference>
<dbReference type="GO" id="GO:0003700">
    <property type="term" value="F:DNA-binding transcription factor activity"/>
    <property type="evidence" value="ECO:0007669"/>
    <property type="project" value="InterPro"/>
</dbReference>
<evidence type="ECO:0000256" key="6">
    <source>
        <dbReference type="ARBA" id="ARBA00023163"/>
    </source>
</evidence>
<evidence type="ECO:0000256" key="5">
    <source>
        <dbReference type="ARBA" id="ARBA00023155"/>
    </source>
</evidence>
<dbReference type="InterPro" id="IPR044555">
    <property type="entry name" value="WUSCHEL-like"/>
</dbReference>
<evidence type="ECO:0000256" key="10">
    <source>
        <dbReference type="RuleBase" id="RU000682"/>
    </source>
</evidence>
<keyword evidence="5 9" id="KW-0371">Homeobox</keyword>
<dbReference type="Gene3D" id="1.10.10.60">
    <property type="entry name" value="Homeodomain-like"/>
    <property type="match status" value="1"/>
</dbReference>
<evidence type="ECO:0000256" key="1">
    <source>
        <dbReference type="ARBA" id="ARBA00004123"/>
    </source>
</evidence>
<evidence type="ECO:0000313" key="12">
    <source>
        <dbReference type="EMBL" id="CAT02906.1"/>
    </source>
</evidence>
<keyword evidence="3" id="KW-0805">Transcription regulation</keyword>
<dbReference type="Pfam" id="PF00046">
    <property type="entry name" value="Homeodomain"/>
    <property type="match status" value="1"/>
</dbReference>
<dbReference type="InterPro" id="IPR009057">
    <property type="entry name" value="Homeodomain-like_sf"/>
</dbReference>
<keyword evidence="6" id="KW-0804">Transcription</keyword>
<dbReference type="SUPFAM" id="SSF46689">
    <property type="entry name" value="Homeodomain-like"/>
    <property type="match status" value="1"/>
</dbReference>
<keyword evidence="2" id="KW-0217">Developmental protein</keyword>
<evidence type="ECO:0000256" key="2">
    <source>
        <dbReference type="ARBA" id="ARBA00022473"/>
    </source>
</evidence>
<comment type="similarity">
    <text evidence="8">Belongs to the WUS homeobox family.</text>
</comment>
<evidence type="ECO:0000256" key="3">
    <source>
        <dbReference type="ARBA" id="ARBA00023015"/>
    </source>
</evidence>
<evidence type="ECO:0000259" key="11">
    <source>
        <dbReference type="PROSITE" id="PS50071"/>
    </source>
</evidence>
<sequence>MESVHEQVGSGYVYRQSGTRWNPTPEQLSILSELYYRNGIRSPSADQIQRISWKLSRYGKIEGKNVFYWFQNHKARERQKKRLSMVGCDPALIEMGHIAPLEFGSESALESRCCYPGEFSELREAFIRKFYEKTVRENNTIANPVEQNCTLSCGTSQEFQFNVDSRRKTVCMENYEATDDEPDGNKWTESNRHVKILQLFPLHNNEDQTLIKSDKEIYCLGSCEKKMDLSPLGHGHIRKHALDLCLNIYNENVNEEKRPLE</sequence>
<dbReference type="GO" id="GO:0003677">
    <property type="term" value="F:DNA binding"/>
    <property type="evidence" value="ECO:0007669"/>
    <property type="project" value="UniProtKB-UniRule"/>
</dbReference>
<keyword evidence="7 9" id="KW-0539">Nucleus</keyword>
<dbReference type="PROSITE" id="PS50071">
    <property type="entry name" value="HOMEOBOX_2"/>
    <property type="match status" value="1"/>
</dbReference>
<evidence type="ECO:0000256" key="9">
    <source>
        <dbReference type="PROSITE-ProRule" id="PRU00108"/>
    </source>
</evidence>
<name>C3W871_GINBI</name>
<dbReference type="PANTHER" id="PTHR45940">
    <property type="entry name" value="WUSCHEL-RELATED HOMEOBOX 1-RELATED"/>
    <property type="match status" value="1"/>
</dbReference>
<dbReference type="GO" id="GO:0005634">
    <property type="term" value="C:nucleus"/>
    <property type="evidence" value="ECO:0007669"/>
    <property type="project" value="UniProtKB-SubCell"/>
</dbReference>
<dbReference type="AlphaFoldDB" id="C3W871"/>
<organism evidence="12">
    <name type="scientific">Ginkgo biloba</name>
    <name type="common">Ginkgo</name>
    <name type="synonym">Maidenhair tree</name>
    <dbReference type="NCBI Taxonomy" id="3311"/>
    <lineage>
        <taxon>Eukaryota</taxon>
        <taxon>Viridiplantae</taxon>
        <taxon>Streptophyta</taxon>
        <taxon>Embryophyta</taxon>
        <taxon>Tracheophyta</taxon>
        <taxon>Spermatophyta</taxon>
        <taxon>Ginkgoidae</taxon>
        <taxon>Ginkgoales</taxon>
        <taxon>Ginkgoaceae</taxon>
        <taxon>Ginkgo</taxon>
    </lineage>
</organism>
<feature type="domain" description="Homeobox" evidence="11">
    <location>
        <begin position="14"/>
        <end position="80"/>
    </location>
</feature>
<evidence type="ECO:0000256" key="7">
    <source>
        <dbReference type="ARBA" id="ARBA00023242"/>
    </source>
</evidence>
<evidence type="ECO:0000256" key="4">
    <source>
        <dbReference type="ARBA" id="ARBA00023125"/>
    </source>
</evidence>
<feature type="DNA-binding region" description="Homeobox" evidence="9">
    <location>
        <begin position="16"/>
        <end position="81"/>
    </location>
</feature>
<comment type="subcellular location">
    <subcellularLocation>
        <location evidence="1 9 10">Nucleus</location>
    </subcellularLocation>
</comment>
<dbReference type="CDD" id="cd00086">
    <property type="entry name" value="homeodomain"/>
    <property type="match status" value="1"/>
</dbReference>
<gene>
    <name evidence="12" type="primary">wus</name>
</gene>
<protein>
    <submittedName>
        <fullName evidence="12">Putative wuschel homeobox protein WUS</fullName>
    </submittedName>
</protein>
<proteinExistence type="evidence at transcript level"/>
<dbReference type="InterPro" id="IPR001356">
    <property type="entry name" value="HD"/>
</dbReference>
<dbReference type="GO" id="GO:0099402">
    <property type="term" value="P:plant organ development"/>
    <property type="evidence" value="ECO:0007669"/>
    <property type="project" value="InterPro"/>
</dbReference>
<keyword evidence="4 9" id="KW-0238">DNA-binding</keyword>
<dbReference type="SMART" id="SM00389">
    <property type="entry name" value="HOX"/>
    <property type="match status" value="1"/>
</dbReference>